<dbReference type="PANTHER" id="PTHR14352:SF2">
    <property type="entry name" value="HAUS AUGMIN-LIKE COMPLEX SUBUNIT 7"/>
    <property type="match status" value="1"/>
</dbReference>
<gene>
    <name evidence="3" type="primary">haus7</name>
</gene>
<evidence type="ECO:0000313" key="3">
    <source>
        <dbReference type="RefSeq" id="XP_028265961.1"/>
    </source>
</evidence>
<keyword evidence="2" id="KW-1185">Reference proteome</keyword>
<evidence type="ECO:0000256" key="1">
    <source>
        <dbReference type="SAM" id="Coils"/>
    </source>
</evidence>
<keyword evidence="1" id="KW-0175">Coiled coil</keyword>
<dbReference type="OrthoDB" id="6435999at2759"/>
<dbReference type="CTD" id="55559"/>
<organism evidence="2 3">
    <name type="scientific">Parambassis ranga</name>
    <name type="common">Indian glassy fish</name>
    <dbReference type="NCBI Taxonomy" id="210632"/>
    <lineage>
        <taxon>Eukaryota</taxon>
        <taxon>Metazoa</taxon>
        <taxon>Chordata</taxon>
        <taxon>Craniata</taxon>
        <taxon>Vertebrata</taxon>
        <taxon>Euteleostomi</taxon>
        <taxon>Actinopterygii</taxon>
        <taxon>Neopterygii</taxon>
        <taxon>Teleostei</taxon>
        <taxon>Neoteleostei</taxon>
        <taxon>Acanthomorphata</taxon>
        <taxon>Ovalentaria</taxon>
        <taxon>Ambassidae</taxon>
        <taxon>Parambassis</taxon>
    </lineage>
</organism>
<feature type="coiled-coil region" evidence="1">
    <location>
        <begin position="183"/>
        <end position="210"/>
    </location>
</feature>
<evidence type="ECO:0000313" key="2">
    <source>
        <dbReference type="Proteomes" id="UP000515145"/>
    </source>
</evidence>
<dbReference type="GO" id="GO:0051225">
    <property type="term" value="P:spindle assembly"/>
    <property type="evidence" value="ECO:0007669"/>
    <property type="project" value="TreeGrafter"/>
</dbReference>
<dbReference type="InParanoid" id="A0A6P7IMD2"/>
<protein>
    <submittedName>
        <fullName evidence="3">HAUS augmin-like complex subunit 7</fullName>
    </submittedName>
</protein>
<dbReference type="GO" id="GO:0070652">
    <property type="term" value="C:HAUS complex"/>
    <property type="evidence" value="ECO:0007669"/>
    <property type="project" value="TreeGrafter"/>
</dbReference>
<reference evidence="3" key="1">
    <citation type="submission" date="2025-08" db="UniProtKB">
        <authorList>
            <consortium name="RefSeq"/>
        </authorList>
    </citation>
    <scope>IDENTIFICATION</scope>
</reference>
<dbReference type="Proteomes" id="UP000515145">
    <property type="component" value="Chromosome 7"/>
</dbReference>
<dbReference type="InterPro" id="IPR029711">
    <property type="entry name" value="Haus7-like"/>
</dbReference>
<dbReference type="RefSeq" id="XP_028265961.1">
    <property type="nucleotide sequence ID" value="XM_028410160.1"/>
</dbReference>
<dbReference type="GO" id="GO:0051011">
    <property type="term" value="F:microtubule minus-end binding"/>
    <property type="evidence" value="ECO:0007669"/>
    <property type="project" value="TreeGrafter"/>
</dbReference>
<dbReference type="PANTHER" id="PTHR14352">
    <property type="entry name" value="HAUS AUGMIN-LIKE COMPLEX SUBUNIT 7"/>
    <property type="match status" value="1"/>
</dbReference>
<dbReference type="AlphaFoldDB" id="A0A6P7IMD2"/>
<name>A0A6P7IMD2_9TELE</name>
<feature type="coiled-coil region" evidence="1">
    <location>
        <begin position="279"/>
        <end position="328"/>
    </location>
</feature>
<dbReference type="GeneID" id="114438655"/>
<accession>A0A6P7IMD2</accession>
<sequence length="331" mass="37137">MAGALTEKERVHHLYTTLQRVSCPLVEGLYLQEADSMLQLLCTPSQHRTDILAWICSRINPNFANSKAMSMRSKDPDVLTKDIAALGQELMLCRADDLNLIRGNASLQRQLQFIEQLLPLVPGCIKTSGHRTDGEVLQNELFAAENLPHLMAMLNPTLDPWPAHIKALHKGNKSAYKPQREEAADVAALLQATQSELEQLQSKCEFLNNESSSATIFSPSALRVVACDLQQLMSTFSHVYETDLRAYCSRDAPSFSADADVFQRVHKLLLACNTELEMLKEVSEASASVSEDVKQLQTQPRYWSKGEKRTLPDKLEELTRRIEDLLSQRSS</sequence>
<dbReference type="GO" id="GO:0031023">
    <property type="term" value="P:microtubule organizing center organization"/>
    <property type="evidence" value="ECO:0007669"/>
    <property type="project" value="TreeGrafter"/>
</dbReference>
<proteinExistence type="predicted"/>